<dbReference type="Proteomes" id="UP000515806">
    <property type="component" value="Chromosome"/>
</dbReference>
<accession>A0A7G9QH74</accession>
<dbReference type="RefSeq" id="WP_187593166.1">
    <property type="nucleotide sequence ID" value="NZ_CP060723.1"/>
</dbReference>
<dbReference type="Pfam" id="PF20247">
    <property type="entry name" value="DUF6602"/>
    <property type="match status" value="1"/>
</dbReference>
<dbReference type="KEGG" id="proe:H9L23_00840"/>
<gene>
    <name evidence="2" type="ORF">H9L23_00840</name>
</gene>
<feature type="domain" description="DUF6602" evidence="1">
    <location>
        <begin position="33"/>
        <end position="140"/>
    </location>
</feature>
<organism evidence="2 3">
    <name type="scientific">Pedobacter roseus</name>
    <dbReference type="NCBI Taxonomy" id="336820"/>
    <lineage>
        <taxon>Bacteria</taxon>
        <taxon>Pseudomonadati</taxon>
        <taxon>Bacteroidota</taxon>
        <taxon>Sphingobacteriia</taxon>
        <taxon>Sphingobacteriales</taxon>
        <taxon>Sphingobacteriaceae</taxon>
        <taxon>Pedobacter</taxon>
    </lineage>
</organism>
<reference evidence="2 3" key="1">
    <citation type="submission" date="2020-08" db="EMBL/GenBank/DDBJ databases">
        <title>Genome sequence of Pedobacter roseus KACC 11594T.</title>
        <authorList>
            <person name="Hyun D.-W."/>
            <person name="Bae J.-W."/>
        </authorList>
    </citation>
    <scope>NUCLEOTIDE SEQUENCE [LARGE SCALE GENOMIC DNA]</scope>
    <source>
        <strain evidence="2 3">KACC 11594</strain>
    </source>
</reference>
<sequence>MASQGWKQFLAAKTRMLAAYDLAKDLENNKLVKVRHGLVAEAEFRKWLSEFLPKRYAVTSGYIISPGISSKEHMVHYDVIIYDQLESPVLWVEENPDSSGQGKSLAIPVEYVHAVFEVKSAFNRQSAKEAVDQLSKLKPLLARVDSPTSRAKMYLPANFFCATVFFELRKEHDKDFAAIDELVNATMIRRFYGGIILRAETLDRYNSGKISFRNENVDSKPNNNSSLSFWTTSKCLKYKDDQYFSLLLTFWEQHFSEFAFDILALLKNTYQPNVLSSLYCTGSTSLENGSIVETRYADPEGYKRYQEETAAILKAQGFVGLEPSDI</sequence>
<evidence type="ECO:0000259" key="1">
    <source>
        <dbReference type="Pfam" id="PF20247"/>
    </source>
</evidence>
<dbReference type="CDD" id="cd21173">
    <property type="entry name" value="NucC-like"/>
    <property type="match status" value="1"/>
</dbReference>
<dbReference type="AlphaFoldDB" id="A0A7G9QH74"/>
<name>A0A7G9QH74_9SPHI</name>
<dbReference type="EMBL" id="CP060723">
    <property type="protein sequence ID" value="QNN42699.1"/>
    <property type="molecule type" value="Genomic_DNA"/>
</dbReference>
<proteinExistence type="predicted"/>
<keyword evidence="3" id="KW-1185">Reference proteome</keyword>
<protein>
    <recommendedName>
        <fullName evidence="1">DUF6602 domain-containing protein</fullName>
    </recommendedName>
</protein>
<evidence type="ECO:0000313" key="3">
    <source>
        <dbReference type="Proteomes" id="UP000515806"/>
    </source>
</evidence>
<evidence type="ECO:0000313" key="2">
    <source>
        <dbReference type="EMBL" id="QNN42699.1"/>
    </source>
</evidence>
<dbReference type="InterPro" id="IPR046537">
    <property type="entry name" value="DUF6602"/>
</dbReference>